<dbReference type="Gene3D" id="1.20.1080.10">
    <property type="entry name" value="Glycerol uptake facilitator protein"/>
    <property type="match status" value="1"/>
</dbReference>
<evidence type="ECO:0000256" key="2">
    <source>
        <dbReference type="ARBA" id="ARBA00006175"/>
    </source>
</evidence>
<protein>
    <submittedName>
        <fullName evidence="9">Aquaporin family protein</fullName>
    </submittedName>
</protein>
<comment type="subcellular location">
    <subcellularLocation>
        <location evidence="1">Membrane</location>
        <topology evidence="1">Multi-pass membrane protein</topology>
    </subcellularLocation>
</comment>
<evidence type="ECO:0000313" key="9">
    <source>
        <dbReference type="EMBL" id="PZE21552.1"/>
    </source>
</evidence>
<dbReference type="InterPro" id="IPR023271">
    <property type="entry name" value="Aquaporin-like"/>
</dbReference>
<evidence type="ECO:0000256" key="7">
    <source>
        <dbReference type="RuleBase" id="RU000477"/>
    </source>
</evidence>
<comment type="similarity">
    <text evidence="2 7">Belongs to the MIP/aquaporin (TC 1.A.8) family.</text>
</comment>
<gene>
    <name evidence="9" type="ORF">CBW46_003610</name>
</gene>
<dbReference type="Proteomes" id="UP000214746">
    <property type="component" value="Unassembled WGS sequence"/>
</dbReference>
<feature type="transmembrane region" description="Helical" evidence="8">
    <location>
        <begin position="210"/>
        <end position="230"/>
    </location>
</feature>
<feature type="transmembrane region" description="Helical" evidence="8">
    <location>
        <begin position="87"/>
        <end position="106"/>
    </location>
</feature>
<evidence type="ECO:0000256" key="6">
    <source>
        <dbReference type="ARBA" id="ARBA00023136"/>
    </source>
</evidence>
<organism evidence="9 10">
    <name type="scientific">Paenibacillus xerothermodurans</name>
    <dbReference type="NCBI Taxonomy" id="1977292"/>
    <lineage>
        <taxon>Bacteria</taxon>
        <taxon>Bacillati</taxon>
        <taxon>Bacillota</taxon>
        <taxon>Bacilli</taxon>
        <taxon>Bacillales</taxon>
        <taxon>Paenibacillaceae</taxon>
        <taxon>Paenibacillus</taxon>
    </lineage>
</organism>
<dbReference type="InterPro" id="IPR022357">
    <property type="entry name" value="MIP_CS"/>
</dbReference>
<keyword evidence="10" id="KW-1185">Reference proteome</keyword>
<feature type="transmembrane region" description="Helical" evidence="8">
    <location>
        <begin position="6"/>
        <end position="27"/>
    </location>
</feature>
<dbReference type="Pfam" id="PF00230">
    <property type="entry name" value="MIP"/>
    <property type="match status" value="1"/>
</dbReference>
<evidence type="ECO:0000313" key="10">
    <source>
        <dbReference type="Proteomes" id="UP000214746"/>
    </source>
</evidence>
<dbReference type="EMBL" id="NHRJ02000002">
    <property type="protein sequence ID" value="PZE21552.1"/>
    <property type="molecule type" value="Genomic_DNA"/>
</dbReference>
<dbReference type="OrthoDB" id="9807293at2"/>
<dbReference type="PRINTS" id="PR00783">
    <property type="entry name" value="MINTRINSICP"/>
</dbReference>
<keyword evidence="5 8" id="KW-1133">Transmembrane helix</keyword>
<dbReference type="GO" id="GO:0015254">
    <property type="term" value="F:glycerol channel activity"/>
    <property type="evidence" value="ECO:0007669"/>
    <property type="project" value="TreeGrafter"/>
</dbReference>
<feature type="transmembrane region" description="Helical" evidence="8">
    <location>
        <begin position="36"/>
        <end position="56"/>
    </location>
</feature>
<reference evidence="9" key="1">
    <citation type="submission" date="2018-06" db="EMBL/GenBank/DDBJ databases">
        <title>Paenibacillus xerothermodurans sp. nov. an extremely dry heat resistant spore forming bacterium isolated from the soil of Cape Canaveral, Florida.</title>
        <authorList>
            <person name="Seuylemezian A."/>
            <person name="Kaur N."/>
            <person name="Patil P."/>
            <person name="Patil P."/>
            <person name="Mayilraj S."/>
            <person name="Vaishampayan P."/>
        </authorList>
    </citation>
    <scope>NUCLEOTIDE SEQUENCE [LARGE SCALE GENOMIC DNA]</scope>
    <source>
        <strain evidence="9">ATCC 27380</strain>
    </source>
</reference>
<keyword evidence="6 8" id="KW-0472">Membrane</keyword>
<evidence type="ECO:0000256" key="5">
    <source>
        <dbReference type="ARBA" id="ARBA00022989"/>
    </source>
</evidence>
<keyword evidence="4 7" id="KW-0812">Transmembrane</keyword>
<dbReference type="InterPro" id="IPR050363">
    <property type="entry name" value="MIP/Aquaporin"/>
</dbReference>
<comment type="caution">
    <text evidence="9">The sequence shown here is derived from an EMBL/GenBank/DDBJ whole genome shotgun (WGS) entry which is preliminary data.</text>
</comment>
<dbReference type="NCBIfam" id="TIGR00861">
    <property type="entry name" value="MIP"/>
    <property type="match status" value="1"/>
</dbReference>
<dbReference type="InterPro" id="IPR000425">
    <property type="entry name" value="MIP"/>
</dbReference>
<evidence type="ECO:0000256" key="4">
    <source>
        <dbReference type="ARBA" id="ARBA00022692"/>
    </source>
</evidence>
<dbReference type="SUPFAM" id="SSF81338">
    <property type="entry name" value="Aquaporin-like"/>
    <property type="match status" value="1"/>
</dbReference>
<evidence type="ECO:0000256" key="1">
    <source>
        <dbReference type="ARBA" id="ARBA00004141"/>
    </source>
</evidence>
<accession>A0A2W1P1D3</accession>
<proteinExistence type="inferred from homology"/>
<evidence type="ECO:0000256" key="8">
    <source>
        <dbReference type="SAM" id="Phobius"/>
    </source>
</evidence>
<dbReference type="PANTHER" id="PTHR43829">
    <property type="entry name" value="AQUAPORIN OR AQUAGLYCEROPORIN RELATED"/>
    <property type="match status" value="1"/>
</dbReference>
<dbReference type="AlphaFoldDB" id="A0A2W1P1D3"/>
<dbReference type="PROSITE" id="PS00221">
    <property type="entry name" value="MIP"/>
    <property type="match status" value="1"/>
</dbReference>
<dbReference type="PANTHER" id="PTHR43829:SF9">
    <property type="entry name" value="AQUAPORIN-9"/>
    <property type="match status" value="1"/>
</dbReference>
<feature type="transmembrane region" description="Helical" evidence="8">
    <location>
        <begin position="126"/>
        <end position="151"/>
    </location>
</feature>
<evidence type="ECO:0000256" key="3">
    <source>
        <dbReference type="ARBA" id="ARBA00022448"/>
    </source>
</evidence>
<dbReference type="GO" id="GO:0005886">
    <property type="term" value="C:plasma membrane"/>
    <property type="evidence" value="ECO:0007669"/>
    <property type="project" value="TreeGrafter"/>
</dbReference>
<keyword evidence="3 7" id="KW-0813">Transport</keyword>
<sequence length="236" mass="24298">MSPFFGEVTGTMLLIILGGGVVAGVVLKRSKAHHSGWIVITVGWGLAVAMAVYAVGNVSGAHLNPAVTLGLAVAGQFPWADVPAYMVAQLIGGFLGAVVVWAHYLPHWEVTESPADKLSVFSTAPAIPHTLANLINEIIATFVLVFGVMAIGANTLAEGLNPLLVGLLVVSIGVSLGGTTGYAINPVRDFGPRLAHAVLPIAGKGDSNWGYAWVPIVGPLIGGVLGGFLYKLAFLS</sequence>
<feature type="transmembrane region" description="Helical" evidence="8">
    <location>
        <begin position="163"/>
        <end position="184"/>
    </location>
</feature>
<dbReference type="RefSeq" id="WP_089198696.1">
    <property type="nucleotide sequence ID" value="NZ_NHRJ02000002.1"/>
</dbReference>
<name>A0A2W1P1D3_PAEXE</name>